<evidence type="ECO:0000256" key="5">
    <source>
        <dbReference type="SAM" id="MobiDB-lite"/>
    </source>
</evidence>
<comment type="caution">
    <text evidence="7">The sequence shown here is derived from an EMBL/GenBank/DDBJ whole genome shotgun (WGS) entry which is preliminary data.</text>
</comment>
<dbReference type="GO" id="GO:0043296">
    <property type="term" value="C:apical junction complex"/>
    <property type="evidence" value="ECO:0007669"/>
    <property type="project" value="TreeGrafter"/>
</dbReference>
<dbReference type="GO" id="GO:0030864">
    <property type="term" value="C:cortical actin cytoskeleton"/>
    <property type="evidence" value="ECO:0007669"/>
    <property type="project" value="TreeGrafter"/>
</dbReference>
<organism evidence="7 8">
    <name type="scientific">Ramazzottius varieornatus</name>
    <name type="common">Water bear</name>
    <name type="synonym">Tardigrade</name>
    <dbReference type="NCBI Taxonomy" id="947166"/>
    <lineage>
        <taxon>Eukaryota</taxon>
        <taxon>Metazoa</taxon>
        <taxon>Ecdysozoa</taxon>
        <taxon>Tardigrada</taxon>
        <taxon>Eutardigrada</taxon>
        <taxon>Parachela</taxon>
        <taxon>Hypsibioidea</taxon>
        <taxon>Ramazzottiidae</taxon>
        <taxon>Ramazzottius</taxon>
    </lineage>
</organism>
<name>A0A1D1V956_RAMVA</name>
<accession>A0A1D1V956</accession>
<feature type="region of interest" description="Disordered" evidence="5">
    <location>
        <begin position="776"/>
        <end position="826"/>
    </location>
</feature>
<feature type="region of interest" description="Disordered" evidence="5">
    <location>
        <begin position="207"/>
        <end position="267"/>
    </location>
</feature>
<dbReference type="GO" id="GO:0051015">
    <property type="term" value="F:actin filament binding"/>
    <property type="evidence" value="ECO:0007669"/>
    <property type="project" value="InterPro"/>
</dbReference>
<proteinExistence type="inferred from homology"/>
<dbReference type="EMBL" id="BDGG01000004">
    <property type="protein sequence ID" value="GAU98221.1"/>
    <property type="molecule type" value="Genomic_DNA"/>
</dbReference>
<evidence type="ECO:0000256" key="4">
    <source>
        <dbReference type="ARBA" id="ARBA00023212"/>
    </source>
</evidence>
<feature type="compositionally biased region" description="Polar residues" evidence="5">
    <location>
        <begin position="793"/>
        <end position="815"/>
    </location>
</feature>
<keyword evidence="4" id="KW-0206">Cytoskeleton</keyword>
<dbReference type="Gene3D" id="2.30.42.10">
    <property type="match status" value="1"/>
</dbReference>
<dbReference type="Proteomes" id="UP000186922">
    <property type="component" value="Unassembled WGS sequence"/>
</dbReference>
<comment type="subcellular location">
    <subcellularLocation>
        <location evidence="1">Cytoplasm</location>
        <location evidence="1">Cytoskeleton</location>
    </subcellularLocation>
</comment>
<dbReference type="Gene3D" id="6.10.250.3120">
    <property type="match status" value="1"/>
</dbReference>
<dbReference type="AlphaFoldDB" id="A0A1D1V956"/>
<feature type="compositionally biased region" description="Low complexity" evidence="5">
    <location>
        <begin position="248"/>
        <end position="262"/>
    </location>
</feature>
<dbReference type="SMART" id="SM00228">
    <property type="entry name" value="PDZ"/>
    <property type="match status" value="1"/>
</dbReference>
<dbReference type="PROSITE" id="PS51307">
    <property type="entry name" value="ASD2"/>
    <property type="match status" value="1"/>
</dbReference>
<dbReference type="Pfam" id="PF08687">
    <property type="entry name" value="ASD2"/>
    <property type="match status" value="1"/>
</dbReference>
<keyword evidence="3" id="KW-0963">Cytoplasm</keyword>
<dbReference type="STRING" id="947166.A0A1D1V956"/>
<feature type="compositionally biased region" description="Low complexity" evidence="5">
    <location>
        <begin position="422"/>
        <end position="433"/>
    </location>
</feature>
<dbReference type="GO" id="GO:0005912">
    <property type="term" value="C:adherens junction"/>
    <property type="evidence" value="ECO:0007669"/>
    <property type="project" value="TreeGrafter"/>
</dbReference>
<dbReference type="InterPro" id="IPR001478">
    <property type="entry name" value="PDZ"/>
</dbReference>
<dbReference type="PANTHER" id="PTHR15012:SF32">
    <property type="entry name" value="PROTEIN SHROOM"/>
    <property type="match status" value="1"/>
</dbReference>
<reference evidence="7 8" key="1">
    <citation type="journal article" date="2016" name="Nat. Commun.">
        <title>Extremotolerant tardigrade genome and improved radiotolerance of human cultured cells by tardigrade-unique protein.</title>
        <authorList>
            <person name="Hashimoto T."/>
            <person name="Horikawa D.D."/>
            <person name="Saito Y."/>
            <person name="Kuwahara H."/>
            <person name="Kozuka-Hata H."/>
            <person name="Shin-I T."/>
            <person name="Minakuchi Y."/>
            <person name="Ohishi K."/>
            <person name="Motoyama A."/>
            <person name="Aizu T."/>
            <person name="Enomoto A."/>
            <person name="Kondo K."/>
            <person name="Tanaka S."/>
            <person name="Hara Y."/>
            <person name="Koshikawa S."/>
            <person name="Sagara H."/>
            <person name="Miura T."/>
            <person name="Yokobori S."/>
            <person name="Miyagawa K."/>
            <person name="Suzuki Y."/>
            <person name="Kubo T."/>
            <person name="Oyama M."/>
            <person name="Kohara Y."/>
            <person name="Fujiyama A."/>
            <person name="Arakawa K."/>
            <person name="Katayama T."/>
            <person name="Toyoda A."/>
            <person name="Kunieda T."/>
        </authorList>
    </citation>
    <scope>NUCLEOTIDE SEQUENCE [LARGE SCALE GENOMIC DNA]</scope>
    <source>
        <strain evidence="7 8">YOKOZUNA-1</strain>
    </source>
</reference>
<feature type="region of interest" description="Disordered" evidence="5">
    <location>
        <begin position="101"/>
        <end position="128"/>
    </location>
</feature>
<feature type="region of interest" description="Disordered" evidence="5">
    <location>
        <begin position="373"/>
        <end position="471"/>
    </location>
</feature>
<dbReference type="SUPFAM" id="SSF50156">
    <property type="entry name" value="PDZ domain-like"/>
    <property type="match status" value="1"/>
</dbReference>
<evidence type="ECO:0000313" key="7">
    <source>
        <dbReference type="EMBL" id="GAU98221.1"/>
    </source>
</evidence>
<feature type="region of interest" description="Disordered" evidence="5">
    <location>
        <begin position="595"/>
        <end position="628"/>
    </location>
</feature>
<dbReference type="InterPro" id="IPR014799">
    <property type="entry name" value="ASD2_dom"/>
</dbReference>
<dbReference type="PANTHER" id="PTHR15012">
    <property type="entry name" value="APICAL PROTEIN/SHROOM-RELATED"/>
    <property type="match status" value="1"/>
</dbReference>
<feature type="compositionally biased region" description="Basic and acidic residues" evidence="5">
    <location>
        <begin position="541"/>
        <end position="550"/>
    </location>
</feature>
<evidence type="ECO:0000256" key="3">
    <source>
        <dbReference type="ARBA" id="ARBA00022490"/>
    </source>
</evidence>
<dbReference type="InterPro" id="IPR027685">
    <property type="entry name" value="Shroom_fam"/>
</dbReference>
<feature type="region of interest" description="Disordered" evidence="5">
    <location>
        <begin position="309"/>
        <end position="329"/>
    </location>
</feature>
<feature type="compositionally biased region" description="Basic and acidic residues" evidence="5">
    <location>
        <begin position="817"/>
        <end position="826"/>
    </location>
</feature>
<dbReference type="GO" id="GO:0007015">
    <property type="term" value="P:actin filament organization"/>
    <property type="evidence" value="ECO:0007669"/>
    <property type="project" value="TreeGrafter"/>
</dbReference>
<protein>
    <recommendedName>
        <fullName evidence="6">ASD2 domain-containing protein</fullName>
    </recommendedName>
</protein>
<gene>
    <name evidence="7" type="primary">RvY_09397-1</name>
    <name evidence="7" type="synonym">RvY_09397.1</name>
    <name evidence="7" type="ORF">RvY_09397</name>
</gene>
<evidence type="ECO:0000313" key="8">
    <source>
        <dbReference type="Proteomes" id="UP000186922"/>
    </source>
</evidence>
<feature type="compositionally biased region" description="Low complexity" evidence="5">
    <location>
        <begin position="378"/>
        <end position="387"/>
    </location>
</feature>
<evidence type="ECO:0000256" key="1">
    <source>
        <dbReference type="ARBA" id="ARBA00004245"/>
    </source>
</evidence>
<evidence type="ECO:0000259" key="6">
    <source>
        <dbReference type="PROSITE" id="PS51307"/>
    </source>
</evidence>
<keyword evidence="8" id="KW-1185">Reference proteome</keyword>
<feature type="region of interest" description="Disordered" evidence="5">
    <location>
        <begin position="512"/>
        <end position="581"/>
    </location>
</feature>
<dbReference type="InterPro" id="IPR036034">
    <property type="entry name" value="PDZ_sf"/>
</dbReference>
<dbReference type="OrthoDB" id="10063560at2759"/>
<evidence type="ECO:0000256" key="2">
    <source>
        <dbReference type="ARBA" id="ARBA00006469"/>
    </source>
</evidence>
<sequence length="1027" mass="112846">METQDLKVSGASLTVRLHGGPPWGFTVKEIFKDDTSSSHPLLVISKVDPVGKSADHLQLEDVLLAINGQHCPTVDDAKHLMQMSANKHTLALQVWRKTGEPERNSTLLSDNVKPCEETPVSPSNNDAVTISKGEIADDLISTNSDTTINNNTPELSLTEGLPARRHSLIPQTETDDMEYGYAGKSPSNTGLDQHFFGKRDSLYSNTSTCPSWTTASQSDLRTSSSRSSMDHSGYQQCGLPSGTLYRNSSSSSVRSVPQQPKSIAQSMASMKALQSTLASYANGQNKPSVFKPIRPTSLSAHDEYLETMQYSPSYSHPKTPDKLSPTTSAEAKNQKMIHLLNGSRVPSGNIYRATPSAQWSQTESSVGTYICDEPPVVPQRQPRRSVPTIPSKDLPLKATPSGIVPATSGKNPPLERRGSDFTSPRTPVTPTRTIEALPKSPLQAESLSPNRMDRHPEAIGHQQSNSRLPKADEEVRHVVKKMPMIRTLVDDSPVSDQQLTTVKEVRTYHIRPKYSPKDLTDAADGDSSKNKHRKVASQQSEEFHHRREASLDSSVSWQSNSTNSSGYSSVALSSSTPTLDGAVSEETLVPCELMEMDHSPKRPSPLASRETKKSPAEMSDAETPQRSYSVSEMIKNFGDVRTPPNPPPKPRFAHLSAPKTDIPVNAPWEGRSRGGSVTSLDSLTSPGAVEDHREALASLKNRRVSACAIPPNAARHIPLHAEEREREVSEGSDGLVKPSLQSRLLNEKHGVVGQKPVVPTYRTAVHGLMLGGRKGSVQHAGISEDPGYGSGDIQISTADSSNDGASTETSESPTVDRQVELEEHSFSAKADKVPSFRIPLSTDETELRRAKDALTSRLSERIALLKEEQTNIQRDMSVNDEAGAEIGELISTALCPADYEKYKQHLKELEEITALTMSLTGRIGRLDLQVNNLRSPADDLEISTLSSKKKKLESQYSDALYLQRGVERRRTWMQDRLAQCLPADRYREYQSFFTTKVSLLRDFRKLDDNIRLGEEQLRCLQSTSSMS</sequence>
<dbReference type="GO" id="GO:0016324">
    <property type="term" value="C:apical plasma membrane"/>
    <property type="evidence" value="ECO:0007669"/>
    <property type="project" value="TreeGrafter"/>
</dbReference>
<comment type="similarity">
    <text evidence="2">Belongs to the shroom family.</text>
</comment>
<feature type="compositionally biased region" description="Polar residues" evidence="5">
    <location>
        <begin position="675"/>
        <end position="685"/>
    </location>
</feature>
<feature type="compositionally biased region" description="Low complexity" evidence="5">
    <location>
        <begin position="216"/>
        <end position="232"/>
    </location>
</feature>
<feature type="domain" description="ASD2" evidence="6">
    <location>
        <begin position="722"/>
        <end position="1025"/>
    </location>
</feature>
<feature type="region of interest" description="Disordered" evidence="5">
    <location>
        <begin position="664"/>
        <end position="687"/>
    </location>
</feature>
<feature type="compositionally biased region" description="Low complexity" evidence="5">
    <location>
        <begin position="553"/>
        <end position="575"/>
    </location>
</feature>